<dbReference type="InterPro" id="IPR043129">
    <property type="entry name" value="ATPase_NBD"/>
</dbReference>
<dbReference type="AlphaFoldDB" id="A0A239HYW7"/>
<protein>
    <submittedName>
        <fullName evidence="2">Sugar (Pentulose or hexulose) kinase</fullName>
    </submittedName>
</protein>
<organism evidence="2 3">
    <name type="scientific">Edaphosphingomonas laterariae</name>
    <dbReference type="NCBI Taxonomy" id="861865"/>
    <lineage>
        <taxon>Bacteria</taxon>
        <taxon>Pseudomonadati</taxon>
        <taxon>Pseudomonadota</taxon>
        <taxon>Alphaproteobacteria</taxon>
        <taxon>Sphingomonadales</taxon>
        <taxon>Rhizorhabdaceae</taxon>
        <taxon>Edaphosphingomonas</taxon>
    </lineage>
</organism>
<dbReference type="GO" id="GO:0016301">
    <property type="term" value="F:kinase activity"/>
    <property type="evidence" value="ECO:0007669"/>
    <property type="project" value="UniProtKB-KW"/>
</dbReference>
<reference evidence="3" key="1">
    <citation type="submission" date="2017-06" db="EMBL/GenBank/DDBJ databases">
        <authorList>
            <person name="Varghese N."/>
            <person name="Submissions S."/>
        </authorList>
    </citation>
    <scope>NUCLEOTIDE SEQUENCE [LARGE SCALE GENOMIC DNA]</scope>
    <source>
        <strain evidence="3">LNB2</strain>
    </source>
</reference>
<evidence type="ECO:0000259" key="1">
    <source>
        <dbReference type="Pfam" id="PF21546"/>
    </source>
</evidence>
<feature type="domain" description="Carbohydrate kinase FGGY C-terminal" evidence="1">
    <location>
        <begin position="249"/>
        <end position="437"/>
    </location>
</feature>
<gene>
    <name evidence="2" type="ORF">SAMN06295912_12022</name>
</gene>
<accession>A0A239HYW7</accession>
<dbReference type="OrthoDB" id="9786272at2"/>
<dbReference type="InterPro" id="IPR049382">
    <property type="entry name" value="FGGY_C_2"/>
</dbReference>
<keyword evidence="2" id="KW-0808">Transferase</keyword>
<dbReference type="CDD" id="cd07772">
    <property type="entry name" value="ASKHA_NBD_FGGY_NaCK-like"/>
    <property type="match status" value="1"/>
</dbReference>
<dbReference type="Gene3D" id="3.30.420.40">
    <property type="match status" value="2"/>
</dbReference>
<sequence length="472" mass="50630">MTGLTIVLDIGKTLAKLTLWTADGQLVARRSRPNTRADAGDYAALDCAGIEGWLAETLREFANMGRIDAIIPVGHGAAAAIVRDGDLACPVFDYETPIAPMLQRAYARDRDDFGVTGSPLLPDGLNLGAQLHALEQFHPGLFAGDAAILLWPQYWAWRLSGVMASEATSLGCHSDLWEPVNGRPSTMARRRGWADRLPPVRHAGDALGTLNREWSERTGLPENVRVHCGLHDSNAALLAARGFPEIADHDATILSTGTWFVAMRSPSPAMAADLPPLPEARDCLVNVDVAGRPVPSARFMGGREIETLTGIDTRRIDIVPDQPLLVAAVPKVLANGAMVLPTFAAGFGPFAEARGRWIAMPADAAERRAAVCLYAALVASTSLDLIGSRGAILIEGRFAEAEVFVRALASLRPQDAIYTANAHNDVSFGALRLIHPTLQPASTLARVAPLDDDLRAYRDSWQREIARAGGSL</sequence>
<proteinExistence type="predicted"/>
<dbReference type="Pfam" id="PF21546">
    <property type="entry name" value="FGGY_C_2"/>
    <property type="match status" value="1"/>
</dbReference>
<dbReference type="Proteomes" id="UP000198281">
    <property type="component" value="Unassembled WGS sequence"/>
</dbReference>
<evidence type="ECO:0000313" key="2">
    <source>
        <dbReference type="EMBL" id="SNS86676.1"/>
    </source>
</evidence>
<dbReference type="RefSeq" id="WP_089220529.1">
    <property type="nucleotide sequence ID" value="NZ_FZOS01000020.1"/>
</dbReference>
<keyword evidence="3" id="KW-1185">Reference proteome</keyword>
<name>A0A239HYW7_9SPHN</name>
<dbReference type="SUPFAM" id="SSF53067">
    <property type="entry name" value="Actin-like ATPase domain"/>
    <property type="match status" value="1"/>
</dbReference>
<evidence type="ECO:0000313" key="3">
    <source>
        <dbReference type="Proteomes" id="UP000198281"/>
    </source>
</evidence>
<keyword evidence="2" id="KW-0418">Kinase</keyword>
<dbReference type="EMBL" id="FZOS01000020">
    <property type="protein sequence ID" value="SNS86676.1"/>
    <property type="molecule type" value="Genomic_DNA"/>
</dbReference>